<proteinExistence type="predicted"/>
<dbReference type="InterPro" id="IPR052358">
    <property type="entry name" value="Aro_Compnd_Degr_Hydrolases"/>
</dbReference>
<accession>A0A7H0HBM7</accession>
<dbReference type="AlphaFoldDB" id="A0A7H0HBM7"/>
<dbReference type="PANTHER" id="PTHR35563">
    <property type="entry name" value="BARREL METAL-DEPENDENT HYDROLASE, PUTATIVE (AFU_ORTHOLOGUE AFUA_1G16240)-RELATED"/>
    <property type="match status" value="1"/>
</dbReference>
<organism evidence="2 3">
    <name type="scientific">Paenacidovorax monticola</name>
    <dbReference type="NCBI Taxonomy" id="1926868"/>
    <lineage>
        <taxon>Bacteria</taxon>
        <taxon>Pseudomonadati</taxon>
        <taxon>Pseudomonadota</taxon>
        <taxon>Betaproteobacteria</taxon>
        <taxon>Burkholderiales</taxon>
        <taxon>Comamonadaceae</taxon>
        <taxon>Paenacidovorax</taxon>
    </lineage>
</organism>
<dbReference type="Pfam" id="PF04909">
    <property type="entry name" value="Amidohydro_2"/>
    <property type="match status" value="1"/>
</dbReference>
<dbReference type="RefSeq" id="WP_187734943.1">
    <property type="nucleotide sequence ID" value="NZ_CP060790.1"/>
</dbReference>
<dbReference type="Gene3D" id="3.20.20.140">
    <property type="entry name" value="Metal-dependent hydrolases"/>
    <property type="match status" value="1"/>
</dbReference>
<protein>
    <submittedName>
        <fullName evidence="2">Amidohydrolase family protein</fullName>
    </submittedName>
</protein>
<gene>
    <name evidence="2" type="ORF">H9L24_12530</name>
</gene>
<dbReference type="GO" id="GO:0016787">
    <property type="term" value="F:hydrolase activity"/>
    <property type="evidence" value="ECO:0007669"/>
    <property type="project" value="UniProtKB-KW"/>
</dbReference>
<dbReference type="KEGG" id="amon:H9L24_12530"/>
<dbReference type="PANTHER" id="PTHR35563:SF2">
    <property type="entry name" value="BARREL METAL-DEPENDENT HYDROLASE, PUTATIVE (AFU_ORTHOLOGUE AFUA_1G16240)-RELATED"/>
    <property type="match status" value="1"/>
</dbReference>
<keyword evidence="3" id="KW-1185">Reference proteome</keyword>
<dbReference type="Proteomes" id="UP000516057">
    <property type="component" value="Chromosome"/>
</dbReference>
<dbReference type="InterPro" id="IPR032466">
    <property type="entry name" value="Metal_Hydrolase"/>
</dbReference>
<dbReference type="EMBL" id="CP060790">
    <property type="protein sequence ID" value="QNP57943.1"/>
    <property type="molecule type" value="Genomic_DNA"/>
</dbReference>
<evidence type="ECO:0000313" key="3">
    <source>
        <dbReference type="Proteomes" id="UP000516057"/>
    </source>
</evidence>
<reference evidence="2 3" key="1">
    <citation type="submission" date="2020-08" db="EMBL/GenBank/DDBJ databases">
        <title>Genome sequence of Acidovorax monticola KACC 19171T.</title>
        <authorList>
            <person name="Hyun D.-W."/>
            <person name="Bae J.-W."/>
        </authorList>
    </citation>
    <scope>NUCLEOTIDE SEQUENCE [LARGE SCALE GENOMIC DNA]</scope>
    <source>
        <strain evidence="2 3">KACC 19171</strain>
    </source>
</reference>
<keyword evidence="2" id="KW-0378">Hydrolase</keyword>
<name>A0A7H0HBM7_9BURK</name>
<feature type="domain" description="Amidohydrolase-related" evidence="1">
    <location>
        <begin position="5"/>
        <end position="255"/>
    </location>
</feature>
<sequence>MHLFDPALPFAPGAVLRHGKASAEEYRLLQRRLRIDRNVLVQPSGYGRDHRVLLAGLRSLGSSARGIAVVDPSASQSELEVLRDHGVVGVRFNLVQAGATNEEMLERVASLVEPFDWHIQLHVHPTDLISLAERILALPVPVVIDHFARLHADAAMSRRVEETVARLLASKRVWLKLSAPYIAVPGAMPYAALDGFVRKLADESLDQLVWGTDWPHVTEPEKPDDAALLHLLARWFSKDELRRVLVENPVRLYRFPAPPPSLPPL</sequence>
<dbReference type="InterPro" id="IPR006680">
    <property type="entry name" value="Amidohydro-rel"/>
</dbReference>
<evidence type="ECO:0000313" key="2">
    <source>
        <dbReference type="EMBL" id="QNP57943.1"/>
    </source>
</evidence>
<dbReference type="SUPFAM" id="SSF51556">
    <property type="entry name" value="Metallo-dependent hydrolases"/>
    <property type="match status" value="1"/>
</dbReference>
<evidence type="ECO:0000259" key="1">
    <source>
        <dbReference type="Pfam" id="PF04909"/>
    </source>
</evidence>